<reference evidence="1" key="1">
    <citation type="submission" date="2020-05" db="EMBL/GenBank/DDBJ databases">
        <title>The first insight into the ecology of ammonia-tolerant syntrophic propionate oxidizing bacteria.</title>
        <authorList>
            <person name="Singh A."/>
            <person name="Schnurer A."/>
            <person name="Westerholm M."/>
        </authorList>
    </citation>
    <scope>NUCLEOTIDE SEQUENCE</scope>
    <source>
        <strain evidence="1">MAG54</strain>
    </source>
</reference>
<evidence type="ECO:0000313" key="1">
    <source>
        <dbReference type="EMBL" id="NQS77680.1"/>
    </source>
</evidence>
<accession>A0A8T7H507</accession>
<organism evidence="1 2">
    <name type="scientific">Methanoculleus bourgensis</name>
    <dbReference type="NCBI Taxonomy" id="83986"/>
    <lineage>
        <taxon>Archaea</taxon>
        <taxon>Methanobacteriati</taxon>
        <taxon>Methanobacteriota</taxon>
        <taxon>Stenosarchaea group</taxon>
        <taxon>Methanomicrobia</taxon>
        <taxon>Methanomicrobiales</taxon>
        <taxon>Methanomicrobiaceae</taxon>
        <taxon>Methanoculleus</taxon>
    </lineage>
</organism>
<sequence>MSSEVFEIRINAYGMADKKVTKHGNSAHVYLPAEWVGKKVKVLLLEPVEEE</sequence>
<evidence type="ECO:0000313" key="2">
    <source>
        <dbReference type="Proteomes" id="UP000737555"/>
    </source>
</evidence>
<dbReference type="InterPro" id="IPR019205">
    <property type="entry name" value="DUF2080_transposon-encoded"/>
</dbReference>
<proteinExistence type="predicted"/>
<dbReference type="NCBIfam" id="NF033496">
    <property type="entry name" value="DUF2080_fam_acc"/>
    <property type="match status" value="1"/>
</dbReference>
<dbReference type="AlphaFoldDB" id="A0A8T7H507"/>
<gene>
    <name evidence="1" type="ORF">HQQ74_03000</name>
</gene>
<dbReference type="Pfam" id="PF09853">
    <property type="entry name" value="DUF2080"/>
    <property type="match status" value="1"/>
</dbReference>
<comment type="caution">
    <text evidence="1">The sequence shown here is derived from an EMBL/GenBank/DDBJ whole genome shotgun (WGS) entry which is preliminary data.</text>
</comment>
<protein>
    <submittedName>
        <fullName evidence="1">DUF2080 family transposase-associated protein</fullName>
    </submittedName>
</protein>
<name>A0A8T7H507_9EURY</name>
<dbReference type="Proteomes" id="UP000737555">
    <property type="component" value="Unassembled WGS sequence"/>
</dbReference>
<dbReference type="EMBL" id="JABMJE010000025">
    <property type="protein sequence ID" value="NQS77680.1"/>
    <property type="molecule type" value="Genomic_DNA"/>
</dbReference>